<dbReference type="CDD" id="cd02980">
    <property type="entry name" value="TRX_Fd_family"/>
    <property type="match status" value="1"/>
</dbReference>
<dbReference type="SUPFAM" id="SSF142984">
    <property type="entry name" value="Nqo1 middle domain-like"/>
    <property type="match status" value="1"/>
</dbReference>
<evidence type="ECO:0000259" key="6">
    <source>
        <dbReference type="PROSITE" id="PS51379"/>
    </source>
</evidence>
<keyword evidence="2" id="KW-0004">4Fe-4S</keyword>
<dbReference type="GO" id="GO:0010181">
    <property type="term" value="F:FMN binding"/>
    <property type="evidence" value="ECO:0007669"/>
    <property type="project" value="InterPro"/>
</dbReference>
<dbReference type="EMBL" id="RQYF01000022">
    <property type="protein sequence ID" value="RRD91816.1"/>
    <property type="molecule type" value="Genomic_DNA"/>
</dbReference>
<sequence length="635" mass="69515">MKILTNHDLEAIRKRAENALRLRKQSNELRTEQCCGLASGTKHLQILICGGTGCKASASHVIAEKLRQALEKNKITDKVDVITTGCFGFCEKGPIVKIIPDNTFYTQVAPEDADEIIGKHIIGGQKVERLLYVDPKTEKAVSDSKHMDFYRKQMRIALRNCGFIDPENIEEYIALNGYRALAESLLTKTPEEVIEVIKCSGLRGRGGGGFPTGKKWEFAAHQQADIKYVVCNADEGDPGAFMDRSIMEGDPHSIVEAMAICGYSIGSSKGLVYIRAEYPLAIQRLKTAIAQAREYGLLGNNIFCTDFCFDIEIRYGAGAFVCGEETALIHSMEGKRGEPTLKPPFPAEAGYLGKPTNVNNVETLANIPIILTKGAEWFSSIGTEHSKGTKVFALAGKINNVGLIEVPMGTTLREVIYEIGGGIKGGKKFKAVQTGGPSGGCLTEKHLDTPIDFDNLLAEGSMMGSGGMIVMDEDDCMVSVARFYLDFTVEESCGKCTPCRIGNKRLLEILNKITQGYGTEKDLKKLSTLGQVIKDTALCGLGQTSPNPVLSTLNNFYDEYLEHVRDRVCRARQCKSLLTYTINPELCIGCHLCFKHCPADAILGDVRKPHVINPDKCIKCGMCMARCKFKAISVC</sequence>
<evidence type="ECO:0000256" key="4">
    <source>
        <dbReference type="ARBA" id="ARBA00023004"/>
    </source>
</evidence>
<dbReference type="GO" id="GO:0046872">
    <property type="term" value="F:metal ion binding"/>
    <property type="evidence" value="ECO:0007669"/>
    <property type="project" value="UniProtKB-KW"/>
</dbReference>
<dbReference type="FunFam" id="1.20.1440.230:FF:000001">
    <property type="entry name" value="Mitochondrial NADH dehydrogenase flavoprotein 1"/>
    <property type="match status" value="1"/>
</dbReference>
<dbReference type="PROSITE" id="PS51379">
    <property type="entry name" value="4FE4S_FER_2"/>
    <property type="match status" value="2"/>
</dbReference>
<dbReference type="InterPro" id="IPR037225">
    <property type="entry name" value="Nuo51_FMN-bd_sf"/>
</dbReference>
<dbReference type="GO" id="GO:0051539">
    <property type="term" value="F:4 iron, 4 sulfur cluster binding"/>
    <property type="evidence" value="ECO:0007669"/>
    <property type="project" value="UniProtKB-KW"/>
</dbReference>
<keyword evidence="5" id="KW-0411">Iron-sulfur</keyword>
<keyword evidence="8" id="KW-1185">Reference proteome</keyword>
<evidence type="ECO:0000313" key="7">
    <source>
        <dbReference type="EMBL" id="RRD91816.1"/>
    </source>
</evidence>
<dbReference type="InterPro" id="IPR011538">
    <property type="entry name" value="Nuo51_FMN-bd"/>
</dbReference>
<dbReference type="InterPro" id="IPR036249">
    <property type="entry name" value="Thioredoxin-like_sf"/>
</dbReference>
<dbReference type="Pfam" id="PF10531">
    <property type="entry name" value="SLBB"/>
    <property type="match status" value="1"/>
</dbReference>
<dbReference type="SUPFAM" id="SSF142019">
    <property type="entry name" value="Nqo1 FMN-binding domain-like"/>
    <property type="match status" value="1"/>
</dbReference>
<dbReference type="InterPro" id="IPR019575">
    <property type="entry name" value="Nuop51_4Fe4S-bd"/>
</dbReference>
<dbReference type="Gene3D" id="3.40.30.10">
    <property type="entry name" value="Glutaredoxin"/>
    <property type="match status" value="1"/>
</dbReference>
<dbReference type="SMART" id="SM00928">
    <property type="entry name" value="NADH_4Fe-4S"/>
    <property type="match status" value="1"/>
</dbReference>
<dbReference type="Pfam" id="PF01512">
    <property type="entry name" value="Complex1_51K"/>
    <property type="match status" value="1"/>
</dbReference>
<reference evidence="7 8" key="1">
    <citation type="submission" date="2018-11" db="EMBL/GenBank/DDBJ databases">
        <title>Genomes From Bacteria Associated with the Canine Oral Cavity: a Test Case for Automated Genome-Based Taxonomic Assignment.</title>
        <authorList>
            <person name="Coil D.A."/>
            <person name="Jospin G."/>
            <person name="Darling A.E."/>
            <person name="Wallis C."/>
            <person name="Davis I.J."/>
            <person name="Harris S."/>
            <person name="Eisen J.A."/>
            <person name="Holcombe L.J."/>
            <person name="O'Flynn C."/>
        </authorList>
    </citation>
    <scope>NUCLEOTIDE SEQUENCE [LARGE SCALE GENOMIC DNA]</scope>
    <source>
        <strain evidence="7 8">OH1047_COT-310</strain>
    </source>
</reference>
<keyword evidence="4" id="KW-0408">Iron</keyword>
<dbReference type="InterPro" id="IPR037207">
    <property type="entry name" value="Nuop51_4Fe4S-bd_sf"/>
</dbReference>
<dbReference type="Pfam" id="PF01257">
    <property type="entry name" value="2Fe-2S_thioredx"/>
    <property type="match status" value="1"/>
</dbReference>
<evidence type="ECO:0000256" key="2">
    <source>
        <dbReference type="ARBA" id="ARBA00022485"/>
    </source>
</evidence>
<feature type="domain" description="4Fe-4S ferredoxin-type" evidence="6">
    <location>
        <begin position="578"/>
        <end position="607"/>
    </location>
</feature>
<dbReference type="SUPFAM" id="SSF140490">
    <property type="entry name" value="Nqo1C-terminal domain-like"/>
    <property type="match status" value="1"/>
</dbReference>
<proteinExistence type="inferred from homology"/>
<organism evidence="7 8">
    <name type="scientific">Prevotella heparinolytica</name>
    <dbReference type="NCBI Taxonomy" id="28113"/>
    <lineage>
        <taxon>Bacteria</taxon>
        <taxon>Pseudomonadati</taxon>
        <taxon>Bacteroidota</taxon>
        <taxon>Bacteroidia</taxon>
        <taxon>Bacteroidales</taxon>
        <taxon>Bacteroidaceae</taxon>
        <taxon>Bacteroides</taxon>
    </lineage>
</organism>
<evidence type="ECO:0000256" key="5">
    <source>
        <dbReference type="ARBA" id="ARBA00023014"/>
    </source>
</evidence>
<name>A0A3P2AAP0_9BACE</name>
<accession>A0A3P2AAP0</accession>
<dbReference type="Pfam" id="PF13237">
    <property type="entry name" value="Fer4_10"/>
    <property type="match status" value="1"/>
</dbReference>
<dbReference type="GO" id="GO:0008137">
    <property type="term" value="F:NADH dehydrogenase (ubiquinone) activity"/>
    <property type="evidence" value="ECO:0007669"/>
    <property type="project" value="InterPro"/>
</dbReference>
<dbReference type="Gene3D" id="6.10.250.1450">
    <property type="match status" value="1"/>
</dbReference>
<dbReference type="Pfam" id="PF10589">
    <property type="entry name" value="NADH_4Fe-4S"/>
    <property type="match status" value="1"/>
</dbReference>
<dbReference type="InterPro" id="IPR017896">
    <property type="entry name" value="4Fe4S_Fe-S-bd"/>
</dbReference>
<dbReference type="FunFam" id="3.40.50.11540:FF:000001">
    <property type="entry name" value="NADH dehydrogenase [ubiquinone] flavoprotein 1, mitochondrial"/>
    <property type="match status" value="1"/>
</dbReference>
<evidence type="ECO:0000256" key="3">
    <source>
        <dbReference type="ARBA" id="ARBA00022723"/>
    </source>
</evidence>
<dbReference type="PROSITE" id="PS00645">
    <property type="entry name" value="COMPLEX1_51K_2"/>
    <property type="match status" value="1"/>
</dbReference>
<evidence type="ECO:0000313" key="8">
    <source>
        <dbReference type="Proteomes" id="UP000279562"/>
    </source>
</evidence>
<dbReference type="Gene3D" id="1.20.1440.230">
    <property type="entry name" value="NADH-ubiquinone oxidoreductase 51kDa subunit, iron-sulphur binding domain"/>
    <property type="match status" value="1"/>
</dbReference>
<dbReference type="RefSeq" id="WP_125239027.1">
    <property type="nucleotide sequence ID" value="NZ_JBGXRK010000045.1"/>
</dbReference>
<comment type="caution">
    <text evidence="7">The sequence shown here is derived from an EMBL/GenBank/DDBJ whole genome shotgun (WGS) entry which is preliminary data.</text>
</comment>
<comment type="similarity">
    <text evidence="1">Belongs to the complex I 51 kDa subunit family.</text>
</comment>
<dbReference type="Proteomes" id="UP000279562">
    <property type="component" value="Unassembled WGS sequence"/>
</dbReference>
<dbReference type="PANTHER" id="PTHR43578">
    <property type="entry name" value="NADH-QUINONE OXIDOREDUCTASE SUBUNIT F"/>
    <property type="match status" value="1"/>
</dbReference>
<dbReference type="SUPFAM" id="SSF54862">
    <property type="entry name" value="4Fe-4S ferredoxins"/>
    <property type="match status" value="1"/>
</dbReference>
<dbReference type="SUPFAM" id="SSF52833">
    <property type="entry name" value="Thioredoxin-like"/>
    <property type="match status" value="1"/>
</dbReference>
<dbReference type="Gene3D" id="3.10.20.600">
    <property type="match status" value="1"/>
</dbReference>
<keyword evidence="3" id="KW-0479">Metal-binding</keyword>
<dbReference type="Gene3D" id="3.30.70.20">
    <property type="match status" value="1"/>
</dbReference>
<dbReference type="Gene3D" id="3.40.50.11540">
    <property type="entry name" value="NADH-ubiquinone oxidoreductase 51kDa subunit"/>
    <property type="match status" value="1"/>
</dbReference>
<dbReference type="InterPro" id="IPR001949">
    <property type="entry name" value="NADH-UbQ_OxRdtase_51kDa_CS"/>
</dbReference>
<dbReference type="AlphaFoldDB" id="A0A3P2AAP0"/>
<dbReference type="InterPro" id="IPR019554">
    <property type="entry name" value="Soluble_ligand-bd"/>
</dbReference>
<protein>
    <submittedName>
        <fullName evidence="7">NADH-quinone oxidoreductase subunit NuoF</fullName>
    </submittedName>
</protein>
<feature type="domain" description="4Fe-4S ferredoxin-type" evidence="6">
    <location>
        <begin position="608"/>
        <end position="635"/>
    </location>
</feature>
<evidence type="ECO:0000256" key="1">
    <source>
        <dbReference type="ARBA" id="ARBA00007523"/>
    </source>
</evidence>
<dbReference type="PANTHER" id="PTHR43578:SF3">
    <property type="entry name" value="NADH-QUINONE OXIDOREDUCTASE SUBUNIT F"/>
    <property type="match status" value="1"/>
</dbReference>
<gene>
    <name evidence="7" type="ORF">EII33_06680</name>
</gene>